<dbReference type="InterPro" id="IPR001254">
    <property type="entry name" value="Trypsin_dom"/>
</dbReference>
<dbReference type="GO" id="GO:0004252">
    <property type="term" value="F:serine-type endopeptidase activity"/>
    <property type="evidence" value="ECO:0007669"/>
    <property type="project" value="InterPro"/>
</dbReference>
<dbReference type="PROSITE" id="PS50240">
    <property type="entry name" value="TRYPSIN_DOM"/>
    <property type="match status" value="1"/>
</dbReference>
<dbReference type="SUPFAM" id="SSF50494">
    <property type="entry name" value="Trypsin-like serine proteases"/>
    <property type="match status" value="1"/>
</dbReference>
<evidence type="ECO:0000259" key="3">
    <source>
        <dbReference type="PROSITE" id="PS50240"/>
    </source>
</evidence>
<evidence type="ECO:0000256" key="1">
    <source>
        <dbReference type="ARBA" id="ARBA00023157"/>
    </source>
</evidence>
<dbReference type="InterPro" id="IPR033116">
    <property type="entry name" value="TRYPSIN_SER"/>
</dbReference>
<dbReference type="InterPro" id="IPR051487">
    <property type="entry name" value="Ser/Thr_Proteases_Immune/Dev"/>
</dbReference>
<proteinExistence type="inferred from homology"/>
<keyword evidence="5" id="KW-1185">Reference proteome</keyword>
<comment type="caution">
    <text evidence="4">The sequence shown here is derived from an EMBL/GenBank/DDBJ whole genome shotgun (WGS) entry which is preliminary data.</text>
</comment>
<dbReference type="PROSITE" id="PS00135">
    <property type="entry name" value="TRYPSIN_SER"/>
    <property type="match status" value="1"/>
</dbReference>
<dbReference type="InterPro" id="IPR043504">
    <property type="entry name" value="Peptidase_S1_PA_chymotrypsin"/>
</dbReference>
<dbReference type="Gene3D" id="2.40.10.10">
    <property type="entry name" value="Trypsin-like serine proteases"/>
    <property type="match status" value="1"/>
</dbReference>
<evidence type="ECO:0000256" key="2">
    <source>
        <dbReference type="ARBA" id="ARBA00024195"/>
    </source>
</evidence>
<feature type="domain" description="Peptidase S1" evidence="3">
    <location>
        <begin position="1"/>
        <end position="137"/>
    </location>
</feature>
<accession>A0AAV2SHK4</accession>
<dbReference type="EMBL" id="CAXKWB010075985">
    <property type="protein sequence ID" value="CAL4199911.1"/>
    <property type="molecule type" value="Genomic_DNA"/>
</dbReference>
<name>A0AAV2SHK4_MEGNR</name>
<organism evidence="4 5">
    <name type="scientific">Meganyctiphanes norvegica</name>
    <name type="common">Northern krill</name>
    <name type="synonym">Thysanopoda norvegica</name>
    <dbReference type="NCBI Taxonomy" id="48144"/>
    <lineage>
        <taxon>Eukaryota</taxon>
        <taxon>Metazoa</taxon>
        <taxon>Ecdysozoa</taxon>
        <taxon>Arthropoda</taxon>
        <taxon>Crustacea</taxon>
        <taxon>Multicrustacea</taxon>
        <taxon>Malacostraca</taxon>
        <taxon>Eumalacostraca</taxon>
        <taxon>Eucarida</taxon>
        <taxon>Euphausiacea</taxon>
        <taxon>Euphausiidae</taxon>
        <taxon>Meganyctiphanes</taxon>
    </lineage>
</organism>
<dbReference type="Proteomes" id="UP001497623">
    <property type="component" value="Unassembled WGS sequence"/>
</dbReference>
<keyword evidence="1" id="KW-1015">Disulfide bond</keyword>
<dbReference type="Pfam" id="PF00089">
    <property type="entry name" value="Trypsin"/>
    <property type="match status" value="1"/>
</dbReference>
<feature type="non-terminal residue" evidence="4">
    <location>
        <position position="1"/>
    </location>
</feature>
<dbReference type="GO" id="GO:0006508">
    <property type="term" value="P:proteolysis"/>
    <property type="evidence" value="ECO:0007669"/>
    <property type="project" value="InterPro"/>
</dbReference>
<comment type="similarity">
    <text evidence="2">Belongs to the peptidase S1 family. CLIP subfamily.</text>
</comment>
<sequence>SVCLWIHSGIWDSQHHSSKTGLVLQLGGGVTDIRDIFTNNGSDILQEVQLHINEGPFCQQQKRDNPGLKILCGGVGDGKDTCRGDSGGPLMLPKMNDEKLYAVGITSFSSTVCGSSESQTVFTDVHQYIDWIKQNLV</sequence>
<evidence type="ECO:0000313" key="5">
    <source>
        <dbReference type="Proteomes" id="UP001497623"/>
    </source>
</evidence>
<evidence type="ECO:0000313" key="4">
    <source>
        <dbReference type="EMBL" id="CAL4199911.1"/>
    </source>
</evidence>
<dbReference type="PANTHER" id="PTHR24256">
    <property type="entry name" value="TRYPTASE-RELATED"/>
    <property type="match status" value="1"/>
</dbReference>
<dbReference type="AlphaFoldDB" id="A0AAV2SHK4"/>
<reference evidence="4 5" key="1">
    <citation type="submission" date="2024-05" db="EMBL/GenBank/DDBJ databases">
        <authorList>
            <person name="Wallberg A."/>
        </authorList>
    </citation>
    <scope>NUCLEOTIDE SEQUENCE [LARGE SCALE GENOMIC DNA]</scope>
</reference>
<dbReference type="InterPro" id="IPR009003">
    <property type="entry name" value="Peptidase_S1_PA"/>
</dbReference>
<protein>
    <recommendedName>
        <fullName evidence="3">Peptidase S1 domain-containing protein</fullName>
    </recommendedName>
</protein>
<gene>
    <name evidence="4" type="ORF">MNOR_LOCUS37487</name>
</gene>